<dbReference type="Gene3D" id="3.90.550.10">
    <property type="entry name" value="Spore Coat Polysaccharide Biosynthesis Protein SpsA, Chain A"/>
    <property type="match status" value="1"/>
</dbReference>
<dbReference type="PANTHER" id="PTHR22916:SF3">
    <property type="entry name" value="UDP-GLCNAC:BETAGAL BETA-1,3-N-ACETYLGLUCOSAMINYLTRANSFERASE-LIKE PROTEIN 1"/>
    <property type="match status" value="1"/>
</dbReference>
<evidence type="ECO:0000313" key="2">
    <source>
        <dbReference type="EMBL" id="RSX56686.1"/>
    </source>
</evidence>
<dbReference type="RefSeq" id="WP_164521016.1">
    <property type="nucleotide sequence ID" value="NZ_QXGK01000008.1"/>
</dbReference>
<feature type="domain" description="Glycosyltransferase 2-like" evidence="1">
    <location>
        <begin position="11"/>
        <end position="135"/>
    </location>
</feature>
<keyword evidence="2" id="KW-0808">Transferase</keyword>
<reference evidence="2 3" key="1">
    <citation type="submission" date="2018-09" db="EMBL/GenBank/DDBJ databases">
        <title>Characterization of the phylogenetic diversity of five novel species belonging to the genus Bifidobacterium.</title>
        <authorList>
            <person name="Lugli G.A."/>
            <person name="Duranti S."/>
            <person name="Milani C."/>
        </authorList>
    </citation>
    <scope>NUCLEOTIDE SEQUENCE [LARGE SCALE GENOMIC DNA]</scope>
    <source>
        <strain evidence="2 3">2033B</strain>
    </source>
</reference>
<protein>
    <submittedName>
        <fullName evidence="2">Glycosyl transferase</fullName>
    </submittedName>
</protein>
<dbReference type="InterPro" id="IPR029044">
    <property type="entry name" value="Nucleotide-diphossugar_trans"/>
</dbReference>
<dbReference type="Proteomes" id="UP000287470">
    <property type="component" value="Unassembled WGS sequence"/>
</dbReference>
<keyword evidence="3" id="KW-1185">Reference proteome</keyword>
<dbReference type="SUPFAM" id="SSF53448">
    <property type="entry name" value="Nucleotide-diphospho-sugar transferases"/>
    <property type="match status" value="1"/>
</dbReference>
<organism evidence="2 3">
    <name type="scientific">Bifidobacterium samirii</name>
    <dbReference type="NCBI Taxonomy" id="2306974"/>
    <lineage>
        <taxon>Bacteria</taxon>
        <taxon>Bacillati</taxon>
        <taxon>Actinomycetota</taxon>
        <taxon>Actinomycetes</taxon>
        <taxon>Bifidobacteriales</taxon>
        <taxon>Bifidobacteriaceae</taxon>
        <taxon>Bifidobacterium</taxon>
    </lineage>
</organism>
<proteinExistence type="predicted"/>
<sequence>MRMNRETTQVSVIVAARNVERYLDACIGSILAQTHRRLDVIVVDDGSTDASGAIADRHASRDRRVRVLHQKRGGLVASRNNGLDHAVGEFVTFVDGDDMLEPDFVDYLLDVQERTGADIALSTHCFTTSNRRQVASDRIERWDGEHAVSEFLYPRLPLGAWNKLYRRDFLLRHGLRFTPGLTTGEGLEFITHAASLTDRIGVGRRKVYTYRMDNPDSATTRTDVERQGIGALRTMAYIERHLTVGSPRVHDAMRWHRWTCYNYCLRQIMEADDGADYRALRLDCIRHLRRGAPRVAMLDLPWKHRLVVLVSIVNPCWGVRLMLARRRRHMTSGPVGRTTA</sequence>
<dbReference type="Pfam" id="PF00535">
    <property type="entry name" value="Glycos_transf_2"/>
    <property type="match status" value="1"/>
</dbReference>
<evidence type="ECO:0000259" key="1">
    <source>
        <dbReference type="Pfam" id="PF00535"/>
    </source>
</evidence>
<gene>
    <name evidence="2" type="ORF">D2E24_0976</name>
</gene>
<dbReference type="EMBL" id="QXGK01000008">
    <property type="protein sequence ID" value="RSX56686.1"/>
    <property type="molecule type" value="Genomic_DNA"/>
</dbReference>
<dbReference type="GO" id="GO:0016758">
    <property type="term" value="F:hexosyltransferase activity"/>
    <property type="evidence" value="ECO:0007669"/>
    <property type="project" value="UniProtKB-ARBA"/>
</dbReference>
<dbReference type="InterPro" id="IPR001173">
    <property type="entry name" value="Glyco_trans_2-like"/>
</dbReference>
<evidence type="ECO:0000313" key="3">
    <source>
        <dbReference type="Proteomes" id="UP000287470"/>
    </source>
</evidence>
<accession>A0A430FU62</accession>
<name>A0A430FU62_9BIFI</name>
<dbReference type="AlphaFoldDB" id="A0A430FU62"/>
<comment type="caution">
    <text evidence="2">The sequence shown here is derived from an EMBL/GenBank/DDBJ whole genome shotgun (WGS) entry which is preliminary data.</text>
</comment>
<dbReference type="PANTHER" id="PTHR22916">
    <property type="entry name" value="GLYCOSYLTRANSFERASE"/>
    <property type="match status" value="1"/>
</dbReference>
<dbReference type="CDD" id="cd00761">
    <property type="entry name" value="Glyco_tranf_GTA_type"/>
    <property type="match status" value="1"/>
</dbReference>